<organism evidence="2 3">
    <name type="scientific">Bodo saltans</name>
    <name type="common">Flagellated protozoan</name>
    <dbReference type="NCBI Taxonomy" id="75058"/>
    <lineage>
        <taxon>Eukaryota</taxon>
        <taxon>Discoba</taxon>
        <taxon>Euglenozoa</taxon>
        <taxon>Kinetoplastea</taxon>
        <taxon>Metakinetoplastina</taxon>
        <taxon>Eubodonida</taxon>
        <taxon>Bodonidae</taxon>
        <taxon>Bodo</taxon>
    </lineage>
</organism>
<dbReference type="Proteomes" id="UP000051952">
    <property type="component" value="Unassembled WGS sequence"/>
</dbReference>
<gene>
    <name evidence="2" type="ORF">BSAL_05140</name>
</gene>
<feature type="compositionally biased region" description="Polar residues" evidence="1">
    <location>
        <begin position="205"/>
        <end position="217"/>
    </location>
</feature>
<reference evidence="3" key="1">
    <citation type="submission" date="2015-09" db="EMBL/GenBank/DDBJ databases">
        <authorList>
            <consortium name="Pathogen Informatics"/>
        </authorList>
    </citation>
    <scope>NUCLEOTIDE SEQUENCE [LARGE SCALE GENOMIC DNA]</scope>
    <source>
        <strain evidence="3">Lake Konstanz</strain>
    </source>
</reference>
<dbReference type="AlphaFoldDB" id="A0A0S4J256"/>
<feature type="region of interest" description="Disordered" evidence="1">
    <location>
        <begin position="1"/>
        <end position="94"/>
    </location>
</feature>
<feature type="compositionally biased region" description="Polar residues" evidence="1">
    <location>
        <begin position="18"/>
        <end position="51"/>
    </location>
</feature>
<evidence type="ECO:0000313" key="3">
    <source>
        <dbReference type="Proteomes" id="UP000051952"/>
    </source>
</evidence>
<dbReference type="VEuPathDB" id="TriTrypDB:BSAL_05140"/>
<proteinExistence type="predicted"/>
<evidence type="ECO:0000256" key="1">
    <source>
        <dbReference type="SAM" id="MobiDB-lite"/>
    </source>
</evidence>
<feature type="compositionally biased region" description="Acidic residues" evidence="1">
    <location>
        <begin position="232"/>
        <end position="247"/>
    </location>
</feature>
<feature type="region of interest" description="Disordered" evidence="1">
    <location>
        <begin position="205"/>
        <end position="247"/>
    </location>
</feature>
<feature type="compositionally biased region" description="Low complexity" evidence="1">
    <location>
        <begin position="218"/>
        <end position="231"/>
    </location>
</feature>
<evidence type="ECO:0000313" key="2">
    <source>
        <dbReference type="EMBL" id="CUG18574.1"/>
    </source>
</evidence>
<sequence>STKAAGPQQQQQQRRTRFATNSNNDNVNVHDISNATSASLPSNHQMFSSVAKSRPPIPSPVHRAASGGGRTSNPLNSYGYEEEDEEDPPSHNVSHDALDMERVRMENSRADKLFNSPFVEDVRGETGGNLHQHHHSSSHSVGIYGLAGSSMMMAARNLRSPQTPMSVSYIHEPSPMTPSGRGNITEEDEAVRSVVERLTFQSAVKNTQGLPSSHRLGQQQRQQQLPTTTTEYDNDNGEEEDYPPDDEDLHAYMLETLRDAMRGGSNPRSA</sequence>
<name>A0A0S4J256_BODSA</name>
<keyword evidence="3" id="KW-1185">Reference proteome</keyword>
<protein>
    <submittedName>
        <fullName evidence="2">Uncharacterized protein</fullName>
    </submittedName>
</protein>
<dbReference type="EMBL" id="CYKH01000692">
    <property type="protein sequence ID" value="CUG18574.1"/>
    <property type="molecule type" value="Genomic_DNA"/>
</dbReference>
<accession>A0A0S4J256</accession>
<feature type="non-terminal residue" evidence="2">
    <location>
        <position position="1"/>
    </location>
</feature>